<dbReference type="NCBIfam" id="NF007742">
    <property type="entry name" value="PRK10422.1"/>
    <property type="match status" value="1"/>
</dbReference>
<dbReference type="PANTHER" id="PTHR30160:SF1">
    <property type="entry name" value="LIPOPOLYSACCHARIDE 1,2-N-ACETYLGLUCOSAMINETRANSFERASE-RELATED"/>
    <property type="match status" value="1"/>
</dbReference>
<sequence>MFEKIDHVLICKLKFYGDVLLITPVIASIRARYPQAKIDLLLYKDTKAILAAHKDINNFYLIEKKQGLLATVKNYLSVRQQLKKNHYDLIINLTEQWPIGALIASLRLPSIAFKRDKEQWNRLFTRVTPSVGTHIVEQNLSILKGIGFSEAELKKEMSLSYLQEDYQHLVSLLPTLPAQKYVVIQPTARQEFKCWDDEKFAHVIDHLHQRGLHVYLTCGPALSEQQQVQRIAALCQSSPDLTLAGKTTFLQLAALIDHAVLYIGVDSAPMHMAAALRTPQVCLFGATNYRQWKPWSDKAVLIWAGEYHPMPSRDELDRSKKYLTWIPEQVVIDAIDTVLHDSDNVKGNEKA</sequence>
<dbReference type="InterPro" id="IPR051199">
    <property type="entry name" value="LPS_LOS_Heptosyltrfase"/>
</dbReference>
<accession>A0A1V8NYS7</accession>
<dbReference type="CDD" id="cd03789">
    <property type="entry name" value="GT9_LPS_heptosyltransferase"/>
    <property type="match status" value="1"/>
</dbReference>
<evidence type="ECO:0000256" key="2">
    <source>
        <dbReference type="ARBA" id="ARBA00022679"/>
    </source>
</evidence>
<evidence type="ECO:0000256" key="1">
    <source>
        <dbReference type="ARBA" id="ARBA00022676"/>
    </source>
</evidence>
<protein>
    <submittedName>
        <fullName evidence="3">Lipopolysaccharide core heptosyltransferase RfaQ</fullName>
    </submittedName>
</protein>
<dbReference type="NCBIfam" id="TIGR02201">
    <property type="entry name" value="heptsyl_trn_III"/>
    <property type="match status" value="1"/>
</dbReference>
<dbReference type="EMBL" id="NAEW01000005">
    <property type="protein sequence ID" value="OQM41585.1"/>
    <property type="molecule type" value="Genomic_DNA"/>
</dbReference>
<dbReference type="Pfam" id="PF01075">
    <property type="entry name" value="Glyco_transf_9"/>
    <property type="match status" value="1"/>
</dbReference>
<name>A0A1V8NYS7_CITBR</name>
<proteinExistence type="predicted"/>
<dbReference type="GO" id="GO:0008713">
    <property type="term" value="F:ADP-heptose-lipopolysaccharide heptosyltransferase activity"/>
    <property type="evidence" value="ECO:0007669"/>
    <property type="project" value="TreeGrafter"/>
</dbReference>
<dbReference type="Proteomes" id="UP000192573">
    <property type="component" value="Unassembled WGS sequence"/>
</dbReference>
<keyword evidence="1" id="KW-0328">Glycosyltransferase</keyword>
<evidence type="ECO:0000313" key="3">
    <source>
        <dbReference type="EMBL" id="OQM41585.1"/>
    </source>
</evidence>
<dbReference type="Gene3D" id="3.40.50.2000">
    <property type="entry name" value="Glycogen Phosphorylase B"/>
    <property type="match status" value="2"/>
</dbReference>
<evidence type="ECO:0000313" key="4">
    <source>
        <dbReference type="Proteomes" id="UP000192573"/>
    </source>
</evidence>
<comment type="caution">
    <text evidence="3">The sequence shown here is derived from an EMBL/GenBank/DDBJ whole genome shotgun (WGS) entry which is preliminary data.</text>
</comment>
<gene>
    <name evidence="3" type="ORF">BZK42_12855</name>
</gene>
<dbReference type="PANTHER" id="PTHR30160">
    <property type="entry name" value="TETRAACYLDISACCHARIDE 4'-KINASE-RELATED"/>
    <property type="match status" value="1"/>
</dbReference>
<dbReference type="SUPFAM" id="SSF53756">
    <property type="entry name" value="UDP-Glycosyltransferase/glycogen phosphorylase"/>
    <property type="match status" value="1"/>
</dbReference>
<dbReference type="AlphaFoldDB" id="A0A1V8NYS7"/>
<organism evidence="3 4">
    <name type="scientific">Citrobacter braakii</name>
    <dbReference type="NCBI Taxonomy" id="57706"/>
    <lineage>
        <taxon>Bacteria</taxon>
        <taxon>Pseudomonadati</taxon>
        <taxon>Pseudomonadota</taxon>
        <taxon>Gammaproteobacteria</taxon>
        <taxon>Enterobacterales</taxon>
        <taxon>Enterobacteriaceae</taxon>
        <taxon>Citrobacter</taxon>
        <taxon>Citrobacter freundii complex</taxon>
    </lineage>
</organism>
<dbReference type="GO" id="GO:0005829">
    <property type="term" value="C:cytosol"/>
    <property type="evidence" value="ECO:0007669"/>
    <property type="project" value="TreeGrafter"/>
</dbReference>
<dbReference type="GO" id="GO:0009244">
    <property type="term" value="P:lipopolysaccharide core region biosynthetic process"/>
    <property type="evidence" value="ECO:0007669"/>
    <property type="project" value="TreeGrafter"/>
</dbReference>
<keyword evidence="2 3" id="KW-0808">Transferase</keyword>
<dbReference type="InterPro" id="IPR002201">
    <property type="entry name" value="Glyco_trans_9"/>
</dbReference>
<dbReference type="InterPro" id="IPR011916">
    <property type="entry name" value="LipoPS_heptosylTferase-III"/>
</dbReference>
<dbReference type="RefSeq" id="WP_046275758.1">
    <property type="nucleotide sequence ID" value="NZ_BPFM01000012.1"/>
</dbReference>
<reference evidence="3 4" key="1">
    <citation type="submission" date="2017-03" db="EMBL/GenBank/DDBJ databases">
        <authorList>
            <person name="Afonso C.L."/>
            <person name="Miller P.J."/>
            <person name="Scott M.A."/>
            <person name="Spackman E."/>
            <person name="Goraichik I."/>
            <person name="Dimitrov K.M."/>
            <person name="Suarez D.L."/>
            <person name="Swayne D.E."/>
        </authorList>
    </citation>
    <scope>NUCLEOTIDE SEQUENCE [LARGE SCALE GENOMIC DNA]</scope>
    <source>
        <strain evidence="3 4">ATCC 51113</strain>
    </source>
</reference>